<dbReference type="AlphaFoldDB" id="A0A419T7Z3"/>
<dbReference type="RefSeq" id="WP_120195592.1">
    <property type="nucleotide sequence ID" value="NZ_MCIA01000006.1"/>
</dbReference>
<proteinExistence type="predicted"/>
<evidence type="ECO:0000313" key="2">
    <source>
        <dbReference type="EMBL" id="RKD33543.1"/>
    </source>
</evidence>
<feature type="region of interest" description="Disordered" evidence="1">
    <location>
        <begin position="23"/>
        <end position="42"/>
    </location>
</feature>
<dbReference type="EMBL" id="MCIA01000006">
    <property type="protein sequence ID" value="RKD33543.1"/>
    <property type="molecule type" value="Genomic_DNA"/>
</dbReference>
<sequence>MSIRTLSAIRNAEELSISTVKDAKKEADRQVDQNRRQEEQKQLKKMEDTLLHKQDIMLEARKKADVHCSRLENENQSILEKYESPSESKVQEVVNLVVKRVLMYGN</sequence>
<protein>
    <recommendedName>
        <fullName evidence="4">ATPase</fullName>
    </recommendedName>
</protein>
<reference evidence="2 3" key="1">
    <citation type="submission" date="2016-08" db="EMBL/GenBank/DDBJ databases">
        <title>A new outlook on sporulation: Clostridium algidixylanolyticum.</title>
        <authorList>
            <person name="Poppleton D.I."/>
            <person name="Gribaldo S."/>
        </authorList>
    </citation>
    <scope>NUCLEOTIDE SEQUENCE [LARGE SCALE GENOMIC DNA]</scope>
    <source>
        <strain evidence="2 3">SPL73</strain>
    </source>
</reference>
<name>A0A419T7Z3_9FIRM</name>
<evidence type="ECO:0008006" key="4">
    <source>
        <dbReference type="Google" id="ProtNLM"/>
    </source>
</evidence>
<gene>
    <name evidence="2" type="ORF">BET01_13450</name>
</gene>
<comment type="caution">
    <text evidence="2">The sequence shown here is derived from an EMBL/GenBank/DDBJ whole genome shotgun (WGS) entry which is preliminary data.</text>
</comment>
<accession>A0A419T7Z3</accession>
<evidence type="ECO:0000313" key="3">
    <source>
        <dbReference type="Proteomes" id="UP000284277"/>
    </source>
</evidence>
<evidence type="ECO:0000256" key="1">
    <source>
        <dbReference type="SAM" id="MobiDB-lite"/>
    </source>
</evidence>
<dbReference type="Proteomes" id="UP000284277">
    <property type="component" value="Unassembled WGS sequence"/>
</dbReference>
<keyword evidence="3" id="KW-1185">Reference proteome</keyword>
<organism evidence="2 3">
    <name type="scientific">Lacrimispora algidixylanolytica</name>
    <dbReference type="NCBI Taxonomy" id="94868"/>
    <lineage>
        <taxon>Bacteria</taxon>
        <taxon>Bacillati</taxon>
        <taxon>Bacillota</taxon>
        <taxon>Clostridia</taxon>
        <taxon>Lachnospirales</taxon>
        <taxon>Lachnospiraceae</taxon>
        <taxon>Lacrimispora</taxon>
    </lineage>
</organism>